<keyword evidence="4 6" id="KW-0067">ATP-binding</keyword>
<gene>
    <name evidence="6 8" type="primary">tilS</name>
    <name evidence="8" type="ORF">OEW28_04925</name>
</gene>
<keyword evidence="9" id="KW-1185">Reference proteome</keyword>
<comment type="domain">
    <text evidence="6">The N-terminal region contains the highly conserved SGGXDS motif, predicted to be a P-loop motif involved in ATP binding.</text>
</comment>
<evidence type="ECO:0000256" key="4">
    <source>
        <dbReference type="ARBA" id="ARBA00022840"/>
    </source>
</evidence>
<sequence length="416" mass="44303">MTATVHPKDALRDFFAPGRPDRLGVAVSGGGDSTALLCLLADLRAEGGPKLAAVTVDHTLRPESAQEAALVAALCAQLGVDHATLRWTGWDGRGNLSDAARRARQALIANWARDSEIGTVALAHTSDDQAETFLLRLARGSGVDGLSGMAPRRRSHGIEWVRPLLGVRRQALRDDLSARGVGWVEDPTNADERYDRVRARKALDLLAPLGLTVPRLTETAGRMARARSALDSAVADLARVACTIEAGDVVIARDGFDAAPEEVRLRLLAHAVRFVASAEYRPRFEPLTEAAAALARGGRRTLAGTLLSATGRAYRVAREHRAVAGLTVPVGEVWDGRWRMAGPALQGAEIRALGPEGMAQLDDPRASGLPYATLVASPAVWSGARLVAAPIALFGSNWRAEPLFSVQSFISSIFAH</sequence>
<reference evidence="8 9" key="1">
    <citation type="submission" date="2022-10" db="EMBL/GenBank/DDBJ databases">
        <title>Defluviimonas sp. nov., isolated from ocean surface water.</title>
        <authorList>
            <person name="He W."/>
            <person name="Wang L."/>
            <person name="Zhang D.-F."/>
        </authorList>
    </citation>
    <scope>NUCLEOTIDE SEQUENCE [LARGE SCALE GENOMIC DNA]</scope>
    <source>
        <strain evidence="8 9">WL0002</strain>
    </source>
</reference>
<evidence type="ECO:0000313" key="9">
    <source>
        <dbReference type="Proteomes" id="UP001652542"/>
    </source>
</evidence>
<dbReference type="InterPro" id="IPR011063">
    <property type="entry name" value="TilS/TtcA_N"/>
</dbReference>
<keyword evidence="1 6" id="KW-0436">Ligase</keyword>
<dbReference type="EMBL" id="JAOWKY010000001">
    <property type="protein sequence ID" value="MCV2867963.1"/>
    <property type="molecule type" value="Genomic_DNA"/>
</dbReference>
<keyword evidence="6" id="KW-0963">Cytoplasm</keyword>
<accession>A0ABT2ZA57</accession>
<dbReference type="EC" id="6.3.4.19" evidence="6"/>
<evidence type="ECO:0000256" key="3">
    <source>
        <dbReference type="ARBA" id="ARBA00022741"/>
    </source>
</evidence>
<dbReference type="GO" id="GO:0032267">
    <property type="term" value="F:tRNA(Ile)-lysidine synthase activity"/>
    <property type="evidence" value="ECO:0007669"/>
    <property type="project" value="UniProtKB-EC"/>
</dbReference>
<protein>
    <recommendedName>
        <fullName evidence="6">tRNA(Ile)-lysidine synthase</fullName>
        <ecNumber evidence="6">6.3.4.19</ecNumber>
    </recommendedName>
    <alternativeName>
        <fullName evidence="6">tRNA(Ile)-2-lysyl-cytidine synthase</fullName>
    </alternativeName>
    <alternativeName>
        <fullName evidence="6">tRNA(Ile)-lysidine synthetase</fullName>
    </alternativeName>
</protein>
<dbReference type="NCBIfam" id="TIGR02432">
    <property type="entry name" value="lysidine_TilS_N"/>
    <property type="match status" value="1"/>
</dbReference>
<comment type="catalytic activity">
    <reaction evidence="5 6">
        <text>cytidine(34) in tRNA(Ile2) + L-lysine + ATP = lysidine(34) in tRNA(Ile2) + AMP + diphosphate + H(+)</text>
        <dbReference type="Rhea" id="RHEA:43744"/>
        <dbReference type="Rhea" id="RHEA-COMP:10625"/>
        <dbReference type="Rhea" id="RHEA-COMP:10670"/>
        <dbReference type="ChEBI" id="CHEBI:15378"/>
        <dbReference type="ChEBI" id="CHEBI:30616"/>
        <dbReference type="ChEBI" id="CHEBI:32551"/>
        <dbReference type="ChEBI" id="CHEBI:33019"/>
        <dbReference type="ChEBI" id="CHEBI:82748"/>
        <dbReference type="ChEBI" id="CHEBI:83665"/>
        <dbReference type="ChEBI" id="CHEBI:456215"/>
        <dbReference type="EC" id="6.3.4.19"/>
    </reaction>
</comment>
<comment type="similarity">
    <text evidence="6">Belongs to the tRNA(Ile)-lysidine synthase family.</text>
</comment>
<dbReference type="InterPro" id="IPR012795">
    <property type="entry name" value="tRNA_Ile_lys_synt_N"/>
</dbReference>
<comment type="caution">
    <text evidence="8">The sequence shown here is derived from an EMBL/GenBank/DDBJ whole genome shotgun (WGS) entry which is preliminary data.</text>
</comment>
<dbReference type="Gene3D" id="3.40.50.620">
    <property type="entry name" value="HUPs"/>
    <property type="match status" value="1"/>
</dbReference>
<comment type="subcellular location">
    <subcellularLocation>
        <location evidence="6">Cytoplasm</location>
    </subcellularLocation>
</comment>
<evidence type="ECO:0000259" key="7">
    <source>
        <dbReference type="Pfam" id="PF01171"/>
    </source>
</evidence>
<dbReference type="PANTHER" id="PTHR43033:SF1">
    <property type="entry name" value="TRNA(ILE)-LYSIDINE SYNTHASE-RELATED"/>
    <property type="match status" value="1"/>
</dbReference>
<feature type="binding site" evidence="6">
    <location>
        <begin position="28"/>
        <end position="33"/>
    </location>
    <ligand>
        <name>ATP</name>
        <dbReference type="ChEBI" id="CHEBI:30616"/>
    </ligand>
</feature>
<keyword evidence="3 6" id="KW-0547">Nucleotide-binding</keyword>
<evidence type="ECO:0000256" key="2">
    <source>
        <dbReference type="ARBA" id="ARBA00022694"/>
    </source>
</evidence>
<keyword evidence="2 6" id="KW-0819">tRNA processing</keyword>
<dbReference type="Pfam" id="PF01171">
    <property type="entry name" value="ATP_bind_3"/>
    <property type="match status" value="1"/>
</dbReference>
<dbReference type="PANTHER" id="PTHR43033">
    <property type="entry name" value="TRNA(ILE)-LYSIDINE SYNTHASE-RELATED"/>
    <property type="match status" value="1"/>
</dbReference>
<dbReference type="CDD" id="cd01992">
    <property type="entry name" value="TilS_N"/>
    <property type="match status" value="1"/>
</dbReference>
<comment type="function">
    <text evidence="6">Ligates lysine onto the cytidine present at position 34 of the AUA codon-specific tRNA(Ile) that contains the anticodon CAU, in an ATP-dependent manner. Cytidine is converted to lysidine, thus changing the amino acid specificity of the tRNA from methionine to isoleucine.</text>
</comment>
<dbReference type="InterPro" id="IPR014729">
    <property type="entry name" value="Rossmann-like_a/b/a_fold"/>
</dbReference>
<dbReference type="Proteomes" id="UP001652542">
    <property type="component" value="Unassembled WGS sequence"/>
</dbReference>
<dbReference type="InterPro" id="IPR012094">
    <property type="entry name" value="tRNA_Ile_lys_synt"/>
</dbReference>
<dbReference type="RefSeq" id="WP_263733588.1">
    <property type="nucleotide sequence ID" value="NZ_JAOWKY010000001.1"/>
</dbReference>
<evidence type="ECO:0000256" key="6">
    <source>
        <dbReference type="HAMAP-Rule" id="MF_01161"/>
    </source>
</evidence>
<evidence type="ECO:0000313" key="8">
    <source>
        <dbReference type="EMBL" id="MCV2867963.1"/>
    </source>
</evidence>
<feature type="domain" description="tRNA(Ile)-lysidine/2-thiocytidine synthase N-terminal" evidence="7">
    <location>
        <begin position="24"/>
        <end position="201"/>
    </location>
</feature>
<evidence type="ECO:0000256" key="1">
    <source>
        <dbReference type="ARBA" id="ARBA00022598"/>
    </source>
</evidence>
<dbReference type="HAMAP" id="MF_01161">
    <property type="entry name" value="tRNA_Ile_lys_synt"/>
    <property type="match status" value="1"/>
</dbReference>
<dbReference type="SUPFAM" id="SSF52402">
    <property type="entry name" value="Adenine nucleotide alpha hydrolases-like"/>
    <property type="match status" value="1"/>
</dbReference>
<organism evidence="8 9">
    <name type="scientific">Albidovulum marisflavi</name>
    <dbReference type="NCBI Taxonomy" id="2984159"/>
    <lineage>
        <taxon>Bacteria</taxon>
        <taxon>Pseudomonadati</taxon>
        <taxon>Pseudomonadota</taxon>
        <taxon>Alphaproteobacteria</taxon>
        <taxon>Rhodobacterales</taxon>
        <taxon>Paracoccaceae</taxon>
        <taxon>Albidovulum</taxon>
    </lineage>
</organism>
<name>A0ABT2ZA57_9RHOB</name>
<proteinExistence type="inferred from homology"/>
<evidence type="ECO:0000256" key="5">
    <source>
        <dbReference type="ARBA" id="ARBA00048539"/>
    </source>
</evidence>